<evidence type="ECO:0000313" key="2">
    <source>
        <dbReference type="EMBL" id="ERM96001.1"/>
    </source>
</evidence>
<dbReference type="HOGENOM" id="CLU_2076288_0_0_1"/>
<dbReference type="EMBL" id="KI397331">
    <property type="protein sequence ID" value="ERM96001.1"/>
    <property type="molecule type" value="Genomic_DNA"/>
</dbReference>
<feature type="region of interest" description="Disordered" evidence="1">
    <location>
        <begin position="1"/>
        <end position="42"/>
    </location>
</feature>
<keyword evidence="3" id="KW-1185">Reference proteome</keyword>
<accession>W1NKK1</accession>
<evidence type="ECO:0000313" key="3">
    <source>
        <dbReference type="Proteomes" id="UP000017836"/>
    </source>
</evidence>
<sequence length="118" mass="13644">MWVTPFKRKTLTSFTTREGKRDQETDRSFESKSPTFKGDSRLDETRAILQPREWEDGRGSKTKGRSLYLVMGQLNVQGTRVMLGEIFEHSKVRSFPTKFDGSVLSPYKMSKSHGDFLF</sequence>
<reference evidence="3" key="1">
    <citation type="journal article" date="2013" name="Science">
        <title>The Amborella genome and the evolution of flowering plants.</title>
        <authorList>
            <consortium name="Amborella Genome Project"/>
        </authorList>
    </citation>
    <scope>NUCLEOTIDE SEQUENCE [LARGE SCALE GENOMIC DNA]</scope>
</reference>
<protein>
    <submittedName>
        <fullName evidence="2">Uncharacterized protein</fullName>
    </submittedName>
</protein>
<dbReference type="Gramene" id="ERM96001">
    <property type="protein sequence ID" value="ERM96001"/>
    <property type="gene ID" value="AMTR_s00129p00040930"/>
</dbReference>
<gene>
    <name evidence="2" type="ORF">AMTR_s00129p00040930</name>
</gene>
<evidence type="ECO:0000256" key="1">
    <source>
        <dbReference type="SAM" id="MobiDB-lite"/>
    </source>
</evidence>
<feature type="compositionally biased region" description="Basic and acidic residues" evidence="1">
    <location>
        <begin position="17"/>
        <end position="30"/>
    </location>
</feature>
<proteinExistence type="predicted"/>
<organism evidence="2 3">
    <name type="scientific">Amborella trichopoda</name>
    <dbReference type="NCBI Taxonomy" id="13333"/>
    <lineage>
        <taxon>Eukaryota</taxon>
        <taxon>Viridiplantae</taxon>
        <taxon>Streptophyta</taxon>
        <taxon>Embryophyta</taxon>
        <taxon>Tracheophyta</taxon>
        <taxon>Spermatophyta</taxon>
        <taxon>Magnoliopsida</taxon>
        <taxon>Amborellales</taxon>
        <taxon>Amborellaceae</taxon>
        <taxon>Amborella</taxon>
    </lineage>
</organism>
<dbReference type="Proteomes" id="UP000017836">
    <property type="component" value="Unassembled WGS sequence"/>
</dbReference>
<dbReference type="AlphaFoldDB" id="W1NKK1"/>
<feature type="compositionally biased region" description="Basic residues" evidence="1">
    <location>
        <begin position="1"/>
        <end position="10"/>
    </location>
</feature>
<name>W1NKK1_AMBTC</name>